<feature type="region of interest" description="Disordered" evidence="2">
    <location>
        <begin position="900"/>
        <end position="922"/>
    </location>
</feature>
<protein>
    <recommendedName>
        <fullName evidence="5">Mediator complex subunit 15 KIX domain-containing protein</fullName>
    </recommendedName>
</protein>
<dbReference type="EMBL" id="JANCYW010000018">
    <property type="protein sequence ID" value="KAK4538503.1"/>
    <property type="molecule type" value="Genomic_DNA"/>
</dbReference>
<evidence type="ECO:0000313" key="4">
    <source>
        <dbReference type="Proteomes" id="UP001301350"/>
    </source>
</evidence>
<feature type="region of interest" description="Disordered" evidence="2">
    <location>
        <begin position="543"/>
        <end position="582"/>
    </location>
</feature>
<sequence>MADGAAGRTGLSGDGVGDEDGEWRERLSASDRNRVKRYIFERLSALVDAPAEQLWGRSEVFEDREFQLAGNRGDYVERIVVRLQEVEEAVKQQQQRWQQQHAETGGAAVAPGAEESCTVATSPRGSWSPLAARPASVPTHGNAAAVKTAAAAARSRSGSVSEASTAPAQPRPRGPTARSRAASAHSDGQERDVQRLLRPTSPGSFSASSVQEHGGGRARPASSPQVRRVSTSPAGSPLSGYRALQTMPLGATFTPQQSAALAMALQAFHRLGSDARALGFGALPPQIVEHLGAAFPNDPVVFATLAACMAVCQGDQVLHASQFLTALGAARDAAARYLVSKSLSMAGTGWTHAPDAPNGNAASAAPMPRTGMDLSRLGVESRANTATEAAWRALEAFQESDAARFHHIAPYLREIIARRYDTDSQRAYLRVIEQILRLLSLRRRHAADPPPFTVELVERARACARRWMQVYLEWRNTDRLRQSQQTMRTVGHGAETAAVPTASARALDAALAASMVSAAPPTAAGNASTLSATDMNTAVESALPRRGVGGERPRLFSVDASSGDVGRGEPRRPHPGTAAGRAAADFSSVLEQRVTFAEQQSRRALDEALLLQAQQMRASRDSLGPVLRKGRTDALAVQAAAAANRPGPAMNGAEKESMTVDRDGRPLIAAQVTFESDQGRCRAVVPLKRGNAALDHGATSTEQLVARLREEAQRAAAAAAKDDRQYELQWEVSRELGAAVLRVGVSVAAAAPATKAAAAAPLSLPTRLVIYAFPSPGSPTSAALMFTFEPLPPTSWGRARVQQMVEGVLERVHEAGGAAAARDIDGHLPLWSTALSTAFLMETWASCVAQHLSAADVLGTSPLTTTSTSPSARSDGVAAGSRSSSASSWSLSHAALNGASGHGEVANGERPLKVPRPAAAHERLDDAPLIADRLLDEWKRACGLPLETSDST</sequence>
<name>A0AAV9J383_CYACA</name>
<organism evidence="3 4">
    <name type="scientific">Cyanidium caldarium</name>
    <name type="common">Red alga</name>
    <dbReference type="NCBI Taxonomy" id="2771"/>
    <lineage>
        <taxon>Eukaryota</taxon>
        <taxon>Rhodophyta</taxon>
        <taxon>Bangiophyceae</taxon>
        <taxon>Cyanidiales</taxon>
        <taxon>Cyanidiaceae</taxon>
        <taxon>Cyanidium</taxon>
    </lineage>
</organism>
<gene>
    <name evidence="3" type="ORF">CDCA_CDCA18G4528</name>
</gene>
<evidence type="ECO:0000256" key="1">
    <source>
        <dbReference type="SAM" id="Coils"/>
    </source>
</evidence>
<accession>A0AAV9J383</accession>
<feature type="compositionally biased region" description="Polar residues" evidence="2">
    <location>
        <begin position="222"/>
        <end position="234"/>
    </location>
</feature>
<reference evidence="3 4" key="1">
    <citation type="submission" date="2022-07" db="EMBL/GenBank/DDBJ databases">
        <title>Genome-wide signatures of adaptation to extreme environments.</title>
        <authorList>
            <person name="Cho C.H."/>
            <person name="Yoon H.S."/>
        </authorList>
    </citation>
    <scope>NUCLEOTIDE SEQUENCE [LARGE SCALE GENOMIC DNA]</scope>
    <source>
        <strain evidence="3 4">DBV 063 E5</strain>
    </source>
</reference>
<dbReference type="Proteomes" id="UP001301350">
    <property type="component" value="Unassembled WGS sequence"/>
</dbReference>
<feature type="compositionally biased region" description="Polar residues" evidence="2">
    <location>
        <begin position="201"/>
        <end position="211"/>
    </location>
</feature>
<comment type="caution">
    <text evidence="3">The sequence shown here is derived from an EMBL/GenBank/DDBJ whole genome shotgun (WGS) entry which is preliminary data.</text>
</comment>
<keyword evidence="4" id="KW-1185">Reference proteome</keyword>
<evidence type="ECO:0000313" key="3">
    <source>
        <dbReference type="EMBL" id="KAK4538503.1"/>
    </source>
</evidence>
<feature type="compositionally biased region" description="Low complexity" evidence="2">
    <location>
        <begin position="143"/>
        <end position="166"/>
    </location>
</feature>
<feature type="region of interest" description="Disordered" evidence="2">
    <location>
        <begin position="97"/>
        <end position="240"/>
    </location>
</feature>
<proteinExistence type="predicted"/>
<feature type="coiled-coil region" evidence="1">
    <location>
        <begin position="698"/>
        <end position="725"/>
    </location>
</feature>
<keyword evidence="1" id="KW-0175">Coiled coil</keyword>
<dbReference type="AlphaFoldDB" id="A0AAV9J383"/>
<feature type="region of interest" description="Disordered" evidence="2">
    <location>
        <begin position="860"/>
        <end position="883"/>
    </location>
</feature>
<evidence type="ECO:0000256" key="2">
    <source>
        <dbReference type="SAM" id="MobiDB-lite"/>
    </source>
</evidence>
<evidence type="ECO:0008006" key="5">
    <source>
        <dbReference type="Google" id="ProtNLM"/>
    </source>
</evidence>
<feature type="region of interest" description="Disordered" evidence="2">
    <location>
        <begin position="1"/>
        <end position="27"/>
    </location>
</feature>